<dbReference type="GO" id="GO:0005737">
    <property type="term" value="C:cytoplasm"/>
    <property type="evidence" value="ECO:0007669"/>
    <property type="project" value="UniProtKB-SubCell"/>
</dbReference>
<comment type="subcellular location">
    <subcellularLocation>
        <location evidence="1">Cytoplasm</location>
    </subcellularLocation>
</comment>
<dbReference type="GO" id="GO:0005634">
    <property type="term" value="C:nucleus"/>
    <property type="evidence" value="ECO:0007669"/>
    <property type="project" value="InterPro"/>
</dbReference>
<accession>A0A4P9YGL0</accession>
<dbReference type="GO" id="GO:0016684">
    <property type="term" value="F:oxidoreductase activity, acting on peroxide as acceptor"/>
    <property type="evidence" value="ECO:0007669"/>
    <property type="project" value="TreeGrafter"/>
</dbReference>
<reference evidence="5" key="1">
    <citation type="journal article" date="2018" name="Nat. Microbiol.">
        <title>Leveraging single-cell genomics to expand the fungal tree of life.</title>
        <authorList>
            <person name="Ahrendt S.R."/>
            <person name="Quandt C.A."/>
            <person name="Ciobanu D."/>
            <person name="Clum A."/>
            <person name="Salamov A."/>
            <person name="Andreopoulos B."/>
            <person name="Cheng J.F."/>
            <person name="Woyke T."/>
            <person name="Pelin A."/>
            <person name="Henrissat B."/>
            <person name="Reynolds N.K."/>
            <person name="Benny G.L."/>
            <person name="Smith M.E."/>
            <person name="James T.Y."/>
            <person name="Grigoriev I.V."/>
        </authorList>
    </citation>
    <scope>NUCLEOTIDE SEQUENCE [LARGE SCALE GENOMIC DNA]</scope>
    <source>
        <strain evidence="5">CSF55</strain>
    </source>
</reference>
<dbReference type="InterPro" id="IPR006730">
    <property type="entry name" value="Sestrin"/>
</dbReference>
<dbReference type="PANTHER" id="PTHR12474:SF0">
    <property type="entry name" value="SESTRIN HOMOLOG"/>
    <property type="match status" value="1"/>
</dbReference>
<sequence>MQILAPFPQFLEKYLRCFHRTFEQQGPIPAASRFQCSYLFDLFKFDFLLHGGNPEWIKYPYRSEKLFSLDYVNSTLAYQPWRLKSEDLEILLKKKGWSKAELVQAITIICQVHSMCGIAFGCGVTPEIELPSGSIIGDRREPSIESKPVQSNSHLDFVENTSLLIDKLKNNNNNTNNIQLPENRVNFEKCDVIDMVEVGAAQNNENSDFKGFSNVEMKHQDFDVHSSEYSIFRLLDYSWDDHGMILLSKYLPDLGELFSIEFYEIQNMTDKSVYEKKEGEEEIDTGPFRQAIWYYVLRISGMCHDDYDYQCVNRYLPRDIKSYIKKCVFYPNNVKREDFDNLGINLRSEEKVHVNLLAVEARKQACLLYSLFALMHS</sequence>
<dbReference type="PANTHER" id="PTHR12474">
    <property type="entry name" value="P53 REGULATED PA26 NUCLEAR PROTEIN SESTRIN"/>
    <property type="match status" value="1"/>
</dbReference>
<dbReference type="SUPFAM" id="SSF69118">
    <property type="entry name" value="AhpD-like"/>
    <property type="match status" value="1"/>
</dbReference>
<dbReference type="Proteomes" id="UP000281549">
    <property type="component" value="Unassembled WGS sequence"/>
</dbReference>
<dbReference type="GO" id="GO:1904262">
    <property type="term" value="P:negative regulation of TORC1 signaling"/>
    <property type="evidence" value="ECO:0007669"/>
    <property type="project" value="TreeGrafter"/>
</dbReference>
<evidence type="ECO:0000313" key="5">
    <source>
        <dbReference type="Proteomes" id="UP000281549"/>
    </source>
</evidence>
<organism evidence="4 5">
    <name type="scientific">Rozella allomycis (strain CSF55)</name>
    <dbReference type="NCBI Taxonomy" id="988480"/>
    <lineage>
        <taxon>Eukaryota</taxon>
        <taxon>Fungi</taxon>
        <taxon>Fungi incertae sedis</taxon>
        <taxon>Cryptomycota</taxon>
        <taxon>Cryptomycota incertae sedis</taxon>
        <taxon>Rozella</taxon>
    </lineage>
</organism>
<name>A0A4P9YGL0_ROZAC</name>
<proteinExistence type="inferred from homology"/>
<evidence type="ECO:0000313" key="4">
    <source>
        <dbReference type="EMBL" id="RKP18152.1"/>
    </source>
</evidence>
<dbReference type="GO" id="GO:1990253">
    <property type="term" value="P:cellular response to leucine starvation"/>
    <property type="evidence" value="ECO:0007669"/>
    <property type="project" value="TreeGrafter"/>
</dbReference>
<keyword evidence="3" id="KW-0963">Cytoplasm</keyword>
<dbReference type="AlphaFoldDB" id="A0A4P9YGL0"/>
<evidence type="ECO:0000256" key="2">
    <source>
        <dbReference type="ARBA" id="ARBA00008350"/>
    </source>
</evidence>
<dbReference type="EMBL" id="ML005545">
    <property type="protein sequence ID" value="RKP18152.1"/>
    <property type="molecule type" value="Genomic_DNA"/>
</dbReference>
<evidence type="ECO:0000256" key="1">
    <source>
        <dbReference type="ARBA" id="ARBA00004496"/>
    </source>
</evidence>
<dbReference type="GO" id="GO:0071233">
    <property type="term" value="P:cellular response to L-leucine"/>
    <property type="evidence" value="ECO:0007669"/>
    <property type="project" value="TreeGrafter"/>
</dbReference>
<dbReference type="InterPro" id="IPR029032">
    <property type="entry name" value="AhpD-like"/>
</dbReference>
<dbReference type="GO" id="GO:1901031">
    <property type="term" value="P:regulation of response to reactive oxygen species"/>
    <property type="evidence" value="ECO:0007669"/>
    <property type="project" value="InterPro"/>
</dbReference>
<dbReference type="Pfam" id="PF04636">
    <property type="entry name" value="PA26"/>
    <property type="match status" value="1"/>
</dbReference>
<evidence type="ECO:0000256" key="3">
    <source>
        <dbReference type="ARBA" id="ARBA00022490"/>
    </source>
</evidence>
<dbReference type="GO" id="GO:0016239">
    <property type="term" value="P:positive regulation of macroautophagy"/>
    <property type="evidence" value="ECO:0007669"/>
    <property type="project" value="TreeGrafter"/>
</dbReference>
<gene>
    <name evidence="4" type="ORF">ROZALSC1DRAFT_30125</name>
</gene>
<comment type="similarity">
    <text evidence="2">Belongs to the sestrin family.</text>
</comment>
<protein>
    <submittedName>
        <fullName evidence="4">Uncharacterized protein</fullName>
    </submittedName>
</protein>
<dbReference type="GO" id="GO:0070728">
    <property type="term" value="F:L-leucine binding"/>
    <property type="evidence" value="ECO:0007669"/>
    <property type="project" value="TreeGrafter"/>
</dbReference>